<dbReference type="EMBL" id="CP129970">
    <property type="protein sequence ID" value="WKK85957.2"/>
    <property type="molecule type" value="Genomic_DNA"/>
</dbReference>
<dbReference type="Proteomes" id="UP001244443">
    <property type="component" value="Chromosome"/>
</dbReference>
<protein>
    <submittedName>
        <fullName evidence="1">Uncharacterized protein</fullName>
    </submittedName>
</protein>
<proteinExistence type="predicted"/>
<sequence length="165" mass="19734">MLAPASATFLWFQYEKILLRHEVKEKLIHSIDRSELVLIALSNDQAEEELDWEHSKEFEYQDEMYDVVEVEKTSDSVKYWVWWDHAETNLNKKLSKLVNEIFGNDQKKKDQESQLISFYKSLYYEQSLSIKFLKFFNLFKHQSGYDSRLLNVAKITETPPPKFLI</sequence>
<name>A0AA49JI52_9BACT</name>
<keyword evidence="2" id="KW-1185">Reference proteome</keyword>
<gene>
    <name evidence="1" type="ORF">QYS48_02595</name>
</gene>
<evidence type="ECO:0000313" key="1">
    <source>
        <dbReference type="EMBL" id="WKK85957.2"/>
    </source>
</evidence>
<dbReference type="AlphaFoldDB" id="A0AA49JI52"/>
<accession>A0AA49JI52</accession>
<organism evidence="1 2">
    <name type="scientific">Marivirga arenosa</name>
    <dbReference type="NCBI Taxonomy" id="3059076"/>
    <lineage>
        <taxon>Bacteria</taxon>
        <taxon>Pseudomonadati</taxon>
        <taxon>Bacteroidota</taxon>
        <taxon>Cytophagia</taxon>
        <taxon>Cytophagales</taxon>
        <taxon>Marivirgaceae</taxon>
        <taxon>Marivirga</taxon>
    </lineage>
</organism>
<dbReference type="RefSeq" id="WP_308355600.1">
    <property type="nucleotide sequence ID" value="NZ_CP129970.2"/>
</dbReference>
<reference evidence="1" key="1">
    <citation type="submission" date="2023-08" db="EMBL/GenBank/DDBJ databases">
        <title>Comparative genomics and taxonomic characterization of three novel marine species of genus Marivirga.</title>
        <authorList>
            <person name="Muhammad N."/>
            <person name="Kim S.-G."/>
        </authorList>
    </citation>
    <scope>NUCLEOTIDE SEQUENCE [LARGE SCALE GENOMIC DNA]</scope>
    <source>
        <strain evidence="1">ABR2-2</strain>
    </source>
</reference>
<evidence type="ECO:0000313" key="2">
    <source>
        <dbReference type="Proteomes" id="UP001244443"/>
    </source>
</evidence>